<evidence type="ECO:0000313" key="8">
    <source>
        <dbReference type="Ensembl" id="ENSNNAP00000006731.1"/>
    </source>
</evidence>
<keyword evidence="5" id="KW-1015">Disulfide bond</keyword>
<dbReference type="GO" id="GO:0004252">
    <property type="term" value="F:serine-type endopeptidase activity"/>
    <property type="evidence" value="ECO:0007669"/>
    <property type="project" value="InterPro"/>
</dbReference>
<dbReference type="CDD" id="cd00190">
    <property type="entry name" value="Tryp_SPc"/>
    <property type="match status" value="1"/>
</dbReference>
<evidence type="ECO:0000256" key="1">
    <source>
        <dbReference type="ARBA" id="ARBA00009228"/>
    </source>
</evidence>
<dbReference type="PANTHER" id="PTHR24252">
    <property type="entry name" value="ACROSIN-RELATED"/>
    <property type="match status" value="1"/>
</dbReference>
<dbReference type="AlphaFoldDB" id="A0A8C6VJK6"/>
<evidence type="ECO:0000256" key="4">
    <source>
        <dbReference type="ARBA" id="ARBA00022825"/>
    </source>
</evidence>
<dbReference type="PROSITE" id="PS50240">
    <property type="entry name" value="TRYPSIN_DOM"/>
    <property type="match status" value="1"/>
</dbReference>
<evidence type="ECO:0000259" key="7">
    <source>
        <dbReference type="PROSITE" id="PS50240"/>
    </source>
</evidence>
<dbReference type="PANTHER" id="PTHR24252:SF21">
    <property type="entry name" value="TRANSMEMBRANE SERINE PROTEASE 12"/>
    <property type="match status" value="1"/>
</dbReference>
<protein>
    <recommendedName>
        <fullName evidence="7">Peptidase S1 domain-containing protein</fullName>
    </recommendedName>
</protein>
<reference evidence="8" key="2">
    <citation type="submission" date="2025-09" db="UniProtKB">
        <authorList>
            <consortium name="Ensembl"/>
        </authorList>
    </citation>
    <scope>IDENTIFICATION</scope>
</reference>
<proteinExistence type="inferred from homology"/>
<dbReference type="Ensembl" id="ENSNNAT00000007054.1">
    <property type="protein sequence ID" value="ENSNNAP00000006731.1"/>
    <property type="gene ID" value="ENSNNAG00000004547.1"/>
</dbReference>
<keyword evidence="9" id="KW-1185">Reference proteome</keyword>
<dbReference type="InterPro" id="IPR033116">
    <property type="entry name" value="TRYPSIN_SER"/>
</dbReference>
<dbReference type="InterPro" id="IPR001254">
    <property type="entry name" value="Trypsin_dom"/>
</dbReference>
<reference evidence="8" key="1">
    <citation type="submission" date="2025-08" db="UniProtKB">
        <authorList>
            <consortium name="Ensembl"/>
        </authorList>
    </citation>
    <scope>IDENTIFICATION</scope>
</reference>
<dbReference type="InterPro" id="IPR043504">
    <property type="entry name" value="Peptidase_S1_PA_chymotrypsin"/>
</dbReference>
<dbReference type="InterPro" id="IPR009003">
    <property type="entry name" value="Peptidase_S1_PA"/>
</dbReference>
<dbReference type="InterPro" id="IPR018114">
    <property type="entry name" value="TRYPSIN_HIS"/>
</dbReference>
<dbReference type="PRINTS" id="PR00722">
    <property type="entry name" value="CHYMOTRYPSIN"/>
</dbReference>
<evidence type="ECO:0000313" key="9">
    <source>
        <dbReference type="Proteomes" id="UP000694559"/>
    </source>
</evidence>
<name>A0A8C6VJK6_NAJNA</name>
<dbReference type="Pfam" id="PF00089">
    <property type="entry name" value="Trypsin"/>
    <property type="match status" value="1"/>
</dbReference>
<dbReference type="InterPro" id="IPR001314">
    <property type="entry name" value="Peptidase_S1A"/>
</dbReference>
<dbReference type="PROSITE" id="PS00135">
    <property type="entry name" value="TRYPSIN_SER"/>
    <property type="match status" value="1"/>
</dbReference>
<evidence type="ECO:0000256" key="5">
    <source>
        <dbReference type="ARBA" id="ARBA00023157"/>
    </source>
</evidence>
<evidence type="ECO:0000256" key="3">
    <source>
        <dbReference type="ARBA" id="ARBA00022801"/>
    </source>
</evidence>
<dbReference type="GO" id="GO:0006508">
    <property type="term" value="P:proteolysis"/>
    <property type="evidence" value="ECO:0007669"/>
    <property type="project" value="UniProtKB-KW"/>
</dbReference>
<dbReference type="GO" id="GO:0005576">
    <property type="term" value="C:extracellular region"/>
    <property type="evidence" value="ECO:0007669"/>
    <property type="project" value="UniProtKB-ARBA"/>
</dbReference>
<dbReference type="SUPFAM" id="SSF50494">
    <property type="entry name" value="Trypsin-like serine proteases"/>
    <property type="match status" value="1"/>
</dbReference>
<feature type="domain" description="Peptidase S1" evidence="7">
    <location>
        <begin position="31"/>
        <end position="270"/>
    </location>
</feature>
<dbReference type="GO" id="GO:0035821">
    <property type="term" value="P:modulation of process of another organism"/>
    <property type="evidence" value="ECO:0007669"/>
    <property type="project" value="UniProtKB-ARBA"/>
</dbReference>
<dbReference type="FunFam" id="2.40.10.10:FF:000003">
    <property type="entry name" value="Transmembrane serine protease 3"/>
    <property type="match status" value="1"/>
</dbReference>
<organism evidence="8 9">
    <name type="scientific">Naja naja</name>
    <name type="common">Indian cobra</name>
    <dbReference type="NCBI Taxonomy" id="35670"/>
    <lineage>
        <taxon>Eukaryota</taxon>
        <taxon>Metazoa</taxon>
        <taxon>Chordata</taxon>
        <taxon>Craniata</taxon>
        <taxon>Vertebrata</taxon>
        <taxon>Euteleostomi</taxon>
        <taxon>Lepidosauria</taxon>
        <taxon>Squamata</taxon>
        <taxon>Bifurcata</taxon>
        <taxon>Unidentata</taxon>
        <taxon>Episquamata</taxon>
        <taxon>Toxicofera</taxon>
        <taxon>Serpentes</taxon>
        <taxon>Colubroidea</taxon>
        <taxon>Elapidae</taxon>
        <taxon>Elapinae</taxon>
        <taxon>Naja</taxon>
    </lineage>
</organism>
<sequence length="294" mass="32957">QALAVRSRLYFAASLTECGIRPAIGIPGSRIIGGHESKEGAWPWQVSLQTYNHGGGFLHLCGGTLINNRTVLSAAHCYTLFSPRNPDMWRAVLGLHHLFRHKTYTIKRRVKAINIHYFYSSRSYEEDIAVFHLSKSITFNNYVQPACLPNVTLALTSDMKCFISGWGMQKEKGNLTLQEAQLKIFSLDTCNQYDWHAGTIPDTAFCAGSETGDVDTCQGDSGGPLVCYLSDSKYYIVGITSYGIGCGRPKFPGVYTNLLKYMFWVRRQLSETNTVSIQQVLFLLVVWNVFQLIV</sequence>
<keyword evidence="4 6" id="KW-0720">Serine protease</keyword>
<dbReference type="OrthoDB" id="10051896at2759"/>
<keyword evidence="3 6" id="KW-0378">Hydrolase</keyword>
<dbReference type="Gene3D" id="2.40.10.10">
    <property type="entry name" value="Trypsin-like serine proteases"/>
    <property type="match status" value="2"/>
</dbReference>
<evidence type="ECO:0000256" key="6">
    <source>
        <dbReference type="RuleBase" id="RU363034"/>
    </source>
</evidence>
<dbReference type="OMA" id="VWNVFQL"/>
<dbReference type="SMART" id="SM00020">
    <property type="entry name" value="Tryp_SPc"/>
    <property type="match status" value="1"/>
</dbReference>
<keyword evidence="2 6" id="KW-0645">Protease</keyword>
<comment type="similarity">
    <text evidence="1">Belongs to the peptidase S1 family. Snake venom subfamily.</text>
</comment>
<dbReference type="GeneTree" id="ENSGT00940000165418"/>
<accession>A0A8C6VJK6</accession>
<evidence type="ECO:0000256" key="2">
    <source>
        <dbReference type="ARBA" id="ARBA00022670"/>
    </source>
</evidence>
<dbReference type="Proteomes" id="UP000694559">
    <property type="component" value="Unplaced"/>
</dbReference>
<dbReference type="PROSITE" id="PS00134">
    <property type="entry name" value="TRYPSIN_HIS"/>
    <property type="match status" value="1"/>
</dbReference>